<organism evidence="11 12">
    <name type="scientific">Dermatophagoides pteronyssinus</name>
    <name type="common">European house dust mite</name>
    <dbReference type="NCBI Taxonomy" id="6956"/>
    <lineage>
        <taxon>Eukaryota</taxon>
        <taxon>Metazoa</taxon>
        <taxon>Ecdysozoa</taxon>
        <taxon>Arthropoda</taxon>
        <taxon>Chelicerata</taxon>
        <taxon>Arachnida</taxon>
        <taxon>Acari</taxon>
        <taxon>Acariformes</taxon>
        <taxon>Sarcoptiformes</taxon>
        <taxon>Astigmata</taxon>
        <taxon>Psoroptidia</taxon>
        <taxon>Analgoidea</taxon>
        <taxon>Pyroglyphidae</taxon>
        <taxon>Dermatophagoidinae</taxon>
        <taxon>Dermatophagoides</taxon>
    </lineage>
</organism>
<evidence type="ECO:0000256" key="5">
    <source>
        <dbReference type="ARBA" id="ARBA00022860"/>
    </source>
</evidence>
<dbReference type="Proteomes" id="UP000515146">
    <property type="component" value="Unplaced"/>
</dbReference>
<dbReference type="InterPro" id="IPR000557">
    <property type="entry name" value="Calponin_repeat"/>
</dbReference>
<dbReference type="PANTHER" id="PTHR47385">
    <property type="entry name" value="CALPONIN"/>
    <property type="match status" value="1"/>
</dbReference>
<evidence type="ECO:0000259" key="10">
    <source>
        <dbReference type="PROSITE" id="PS50021"/>
    </source>
</evidence>
<dbReference type="GO" id="GO:0007015">
    <property type="term" value="P:actin filament organization"/>
    <property type="evidence" value="ECO:0007669"/>
    <property type="project" value="TreeGrafter"/>
</dbReference>
<dbReference type="GO" id="GO:0051015">
    <property type="term" value="F:actin filament binding"/>
    <property type="evidence" value="ECO:0007669"/>
    <property type="project" value="TreeGrafter"/>
</dbReference>
<dbReference type="OrthoDB" id="7959977at2759"/>
<dbReference type="GO" id="GO:0015629">
    <property type="term" value="C:actin cytoskeleton"/>
    <property type="evidence" value="ECO:0007669"/>
    <property type="project" value="TreeGrafter"/>
</dbReference>
<comment type="similarity">
    <text evidence="1">Belongs to the zygin family.</text>
</comment>
<protein>
    <submittedName>
        <fullName evidence="12">Uncharacterized protein LOC113789619 isoform X2</fullName>
    </submittedName>
</protein>
<comment type="function">
    <text evidence="8">Thin filament-associated protein that is implicated in the regulation and modulation of smooth muscle contraction. It is capable of binding to actin, calmodulin and tropomyosin. The interaction of calponin with actin inhibits the actomyosin Mg-ATPase activity.</text>
</comment>
<dbReference type="SMART" id="SM00033">
    <property type="entry name" value="CH"/>
    <property type="match status" value="1"/>
</dbReference>
<comment type="similarity">
    <text evidence="2">Belongs to the calponin family.</text>
</comment>
<dbReference type="AlphaFoldDB" id="A0A6P6XNE7"/>
<dbReference type="InterPro" id="IPR011680">
    <property type="entry name" value="FEZ"/>
</dbReference>
<evidence type="ECO:0000256" key="8">
    <source>
        <dbReference type="ARBA" id="ARBA00025109"/>
    </source>
</evidence>
<dbReference type="GO" id="GO:0005516">
    <property type="term" value="F:calmodulin binding"/>
    <property type="evidence" value="ECO:0007669"/>
    <property type="project" value="UniProtKB-KW"/>
</dbReference>
<dbReference type="SUPFAM" id="SSF47576">
    <property type="entry name" value="Calponin-homology domain, CH-domain"/>
    <property type="match status" value="1"/>
</dbReference>
<feature type="domain" description="Calponin-homology (CH)" evidence="10">
    <location>
        <begin position="365"/>
        <end position="470"/>
    </location>
</feature>
<feature type="compositionally biased region" description="Low complexity" evidence="9">
    <location>
        <begin position="178"/>
        <end position="193"/>
    </location>
</feature>
<gene>
    <name evidence="12" type="primary">LOC113789619</name>
</gene>
<evidence type="ECO:0000256" key="7">
    <source>
        <dbReference type="ARBA" id="ARBA00023203"/>
    </source>
</evidence>
<dbReference type="CDD" id="cd21207">
    <property type="entry name" value="CH_dMP20-like"/>
    <property type="match status" value="1"/>
</dbReference>
<dbReference type="Pfam" id="PF07763">
    <property type="entry name" value="FEZ"/>
    <property type="match status" value="1"/>
</dbReference>
<dbReference type="Gene3D" id="1.10.418.10">
    <property type="entry name" value="Calponin-like domain"/>
    <property type="match status" value="1"/>
</dbReference>
<dbReference type="PROSITE" id="PS50021">
    <property type="entry name" value="CH"/>
    <property type="match status" value="1"/>
</dbReference>
<evidence type="ECO:0000256" key="6">
    <source>
        <dbReference type="ARBA" id="ARBA00023054"/>
    </source>
</evidence>
<keyword evidence="4" id="KW-0677">Repeat</keyword>
<evidence type="ECO:0000313" key="12">
    <source>
        <dbReference type="RefSeq" id="XP_027194982.1"/>
    </source>
</evidence>
<evidence type="ECO:0000256" key="4">
    <source>
        <dbReference type="ARBA" id="ARBA00022737"/>
    </source>
</evidence>
<dbReference type="RefSeq" id="XP_027194982.1">
    <property type="nucleotide sequence ID" value="XM_027339181.1"/>
</dbReference>
<dbReference type="InterPro" id="IPR036872">
    <property type="entry name" value="CH_dom_sf"/>
</dbReference>
<dbReference type="InterPro" id="IPR050606">
    <property type="entry name" value="Calponin-like"/>
</dbReference>
<keyword evidence="11" id="KW-1185">Reference proteome</keyword>
<sequence>MEHHYHQISNDDDGDGDFGDFQTCVAFERQTKTNDDEPVYMMGNVFELPWFEFQAFRQQFQQQLVDIFADKSCSSPFDFMTTIPSQEDIINNCPIWLHLTEKFRNKEALNFRQSFTFKLYLQSLKLGETTNRNSHNVSTDNDLPANARKRNTVGEEEDIANDLDMHSLIISSFGSVDQHSSSESNRSSQQQDSTALEIDADQVIKEIESLYASNQSTPSQRYSGSSRQLQLNKTDPLLSLDAATLLDVALKNWKSNRLSSDDYDVNLETFEYCDADQEYHSLPADLNSDILDQVTLANPVLTTTTTADKDHDSPSVYDQTSSIGEQQLELVDKLNQLTIVQLNELYMELEQIIQIRSEIAGKRDPQLEAEVLGWIEAVLGERLPSGPFEEVLRDGTILCRLMNKLKPGAIPKINTSGGQFKMMENINKFQKAIKEYGVPDIDCFQTVDLYERRNIPQVTQCIMALGRTCYLHPEWPGPFLGPKPADENKRHFTEEQLRAGEGVINLQYGTNKGANASGMNFGNTRHM</sequence>
<dbReference type="PRINTS" id="PR00889">
    <property type="entry name" value="CALPONIN"/>
</dbReference>
<keyword evidence="6" id="KW-0175">Coiled coil</keyword>
<evidence type="ECO:0000256" key="2">
    <source>
        <dbReference type="ARBA" id="ARBA00009631"/>
    </source>
</evidence>
<evidence type="ECO:0000313" key="11">
    <source>
        <dbReference type="Proteomes" id="UP000515146"/>
    </source>
</evidence>
<evidence type="ECO:0000256" key="1">
    <source>
        <dbReference type="ARBA" id="ARBA00006788"/>
    </source>
</evidence>
<keyword evidence="5" id="KW-0112">Calmodulin-binding</keyword>
<evidence type="ECO:0000256" key="3">
    <source>
        <dbReference type="ARBA" id="ARBA00022553"/>
    </source>
</evidence>
<dbReference type="InterPro" id="IPR003096">
    <property type="entry name" value="SM22_calponin"/>
</dbReference>
<feature type="region of interest" description="Disordered" evidence="9">
    <location>
        <begin position="176"/>
        <end position="196"/>
    </location>
</feature>
<dbReference type="CTD" id="36468"/>
<dbReference type="Pfam" id="PF00307">
    <property type="entry name" value="CH"/>
    <property type="match status" value="1"/>
</dbReference>
<proteinExistence type="inferred from homology"/>
<dbReference type="Pfam" id="PF00402">
    <property type="entry name" value="Calponin"/>
    <property type="match status" value="1"/>
</dbReference>
<dbReference type="PRINTS" id="PR00888">
    <property type="entry name" value="SM22CALPONIN"/>
</dbReference>
<evidence type="ECO:0000256" key="9">
    <source>
        <dbReference type="SAM" id="MobiDB-lite"/>
    </source>
</evidence>
<keyword evidence="3" id="KW-0597">Phosphoprotein</keyword>
<name>A0A6P6XNE7_DERPT</name>
<dbReference type="GO" id="GO:0031032">
    <property type="term" value="P:actomyosin structure organization"/>
    <property type="evidence" value="ECO:0007669"/>
    <property type="project" value="InterPro"/>
</dbReference>
<dbReference type="PANTHER" id="PTHR47385:SF24">
    <property type="entry name" value="MUSCLE-SPECIFIC PROTEIN 20"/>
    <property type="match status" value="1"/>
</dbReference>
<dbReference type="InterPro" id="IPR001997">
    <property type="entry name" value="Calponin/LIMCH1"/>
</dbReference>
<dbReference type="InterPro" id="IPR001715">
    <property type="entry name" value="CH_dom"/>
</dbReference>
<accession>A0A6P6XNE7</accession>
<keyword evidence="7" id="KW-0009">Actin-binding</keyword>
<reference evidence="12" key="1">
    <citation type="submission" date="2025-08" db="UniProtKB">
        <authorList>
            <consortium name="RefSeq"/>
        </authorList>
    </citation>
    <scope>IDENTIFICATION</scope>
    <source>
        <strain evidence="12">Airmid</strain>
    </source>
</reference>
<dbReference type="PROSITE" id="PS51122">
    <property type="entry name" value="CALPONIN_2"/>
    <property type="match status" value="1"/>
</dbReference>